<dbReference type="PANTHER" id="PTHR32494:SF5">
    <property type="entry name" value="ALLANTOATE AMIDOHYDROLASE"/>
    <property type="match status" value="1"/>
</dbReference>
<dbReference type="InterPro" id="IPR010158">
    <property type="entry name" value="Amidase_Cbmase"/>
</dbReference>
<dbReference type="NCBIfam" id="NF006768">
    <property type="entry name" value="PRK09290.1-1"/>
    <property type="match status" value="1"/>
</dbReference>
<feature type="binding site" evidence="3">
    <location>
        <position position="85"/>
    </location>
    <ligand>
        <name>Zn(2+)</name>
        <dbReference type="ChEBI" id="CHEBI:29105"/>
        <label>1</label>
    </ligand>
</feature>
<evidence type="ECO:0000256" key="2">
    <source>
        <dbReference type="ARBA" id="ARBA00022801"/>
    </source>
</evidence>
<evidence type="ECO:0000256" key="1">
    <source>
        <dbReference type="ARBA" id="ARBA00006153"/>
    </source>
</evidence>
<keyword evidence="3" id="KW-0862">Zinc</keyword>
<protein>
    <submittedName>
        <fullName evidence="5">Allantoate deiminase</fullName>
        <ecNumber evidence="5">3.5.3.9</ecNumber>
    </submittedName>
</protein>
<evidence type="ECO:0000313" key="6">
    <source>
        <dbReference type="Proteomes" id="UP000476064"/>
    </source>
</evidence>
<keyword evidence="6" id="KW-1185">Reference proteome</keyword>
<feature type="binding site" evidence="4">
    <location>
        <position position="219"/>
    </location>
    <ligand>
        <name>allantoate</name>
        <dbReference type="ChEBI" id="CHEBI:17536"/>
    </ligand>
</feature>
<dbReference type="InterPro" id="IPR002933">
    <property type="entry name" value="Peptidase_M20"/>
</dbReference>
<reference evidence="5 6" key="1">
    <citation type="submission" date="2020-01" db="EMBL/GenBank/DDBJ databases">
        <title>Paenibacillus sp. nov., isolated from tomato rhizosphere.</title>
        <authorList>
            <person name="Weon H.-Y."/>
            <person name="Lee S.A."/>
        </authorList>
    </citation>
    <scope>NUCLEOTIDE SEQUENCE [LARGE SCALE GENOMIC DNA]</scope>
    <source>
        <strain evidence="5 6">12200R-189</strain>
    </source>
</reference>
<sequence length="419" mass="44310">MRAPLDMSAFAELQGLLDKLAVFGAEAGGGVTRLLYTEPWRAAQLFLEERMRAAGLETRFDRAGNLYGRLLGADPAAPVVLTGSHVDTVRSGGRYDGAYGIAAGLLAVAALKRTCGAPLRTLEVVSLCEEEGSRFPLAYWGSGNATGVYGLEDGAGIADADGITLAEAMREAGFGLEAQTPCLRRDIGAFVELHIEQGIALERSGRRIGLVEAIVGQRRYAVTLTGASNHAGTTPMSMRADALAGAAEMLALLETRAKAAGDPLVATAGRLEAMPGTPNVIPGEVRFTLDIRHDEDAMLESFCRDTLAAFAAIARRRGLGFASRIWLASKPVPMDGGLTGLLERACLARAYSSRRMVSGAGHDAQLFAAVCPAAMLFVPSRGGVSHSPDEYSAPLHLQEGAAVLADCLYELTYGQEWQR</sequence>
<dbReference type="AlphaFoldDB" id="A0A6C0FVU5"/>
<dbReference type="Gene3D" id="3.40.630.10">
    <property type="entry name" value="Zn peptidases"/>
    <property type="match status" value="1"/>
</dbReference>
<feature type="binding site" evidence="3">
    <location>
        <position position="96"/>
    </location>
    <ligand>
        <name>Zn(2+)</name>
        <dbReference type="ChEBI" id="CHEBI:29105"/>
        <label>1</label>
    </ligand>
</feature>
<dbReference type="KEGG" id="plyc:GXP70_15765"/>
<dbReference type="Pfam" id="PF01546">
    <property type="entry name" value="Peptidase_M20"/>
    <property type="match status" value="1"/>
</dbReference>
<dbReference type="SUPFAM" id="SSF55031">
    <property type="entry name" value="Bacterial exopeptidase dimerisation domain"/>
    <property type="match status" value="1"/>
</dbReference>
<dbReference type="Proteomes" id="UP000476064">
    <property type="component" value="Chromosome"/>
</dbReference>
<dbReference type="EMBL" id="CP048209">
    <property type="protein sequence ID" value="QHT61268.1"/>
    <property type="molecule type" value="Genomic_DNA"/>
</dbReference>
<evidence type="ECO:0000313" key="5">
    <source>
        <dbReference type="EMBL" id="QHT61268.1"/>
    </source>
</evidence>
<dbReference type="RefSeq" id="WP_162357707.1">
    <property type="nucleotide sequence ID" value="NZ_CP048209.1"/>
</dbReference>
<keyword evidence="2 5" id="KW-0378">Hydrolase</keyword>
<dbReference type="GO" id="GO:0046872">
    <property type="term" value="F:metal ion binding"/>
    <property type="evidence" value="ECO:0007669"/>
    <property type="project" value="UniProtKB-KW"/>
</dbReference>
<dbReference type="Gene3D" id="3.30.70.360">
    <property type="match status" value="1"/>
</dbReference>
<dbReference type="NCBIfam" id="NF006771">
    <property type="entry name" value="PRK09290.1-5"/>
    <property type="match status" value="1"/>
</dbReference>
<feature type="binding site" evidence="4">
    <location>
        <position position="279"/>
    </location>
    <ligand>
        <name>allantoate</name>
        <dbReference type="ChEBI" id="CHEBI:17536"/>
    </ligand>
</feature>
<dbReference type="NCBIfam" id="TIGR01879">
    <property type="entry name" value="hydantase"/>
    <property type="match status" value="1"/>
</dbReference>
<dbReference type="SUPFAM" id="SSF53187">
    <property type="entry name" value="Zn-dependent exopeptidases"/>
    <property type="match status" value="1"/>
</dbReference>
<dbReference type="CDD" id="cd03884">
    <property type="entry name" value="M20_bAS"/>
    <property type="match status" value="1"/>
</dbReference>
<proteinExistence type="inferred from homology"/>
<dbReference type="InterPro" id="IPR036264">
    <property type="entry name" value="Bact_exopeptidase_dim_dom"/>
</dbReference>
<feature type="binding site" evidence="3">
    <location>
        <position position="386"/>
    </location>
    <ligand>
        <name>Zn(2+)</name>
        <dbReference type="ChEBI" id="CHEBI:29105"/>
        <label>2</label>
    </ligand>
</feature>
<gene>
    <name evidence="5" type="primary">allC</name>
    <name evidence="5" type="ORF">GXP70_15765</name>
</gene>
<name>A0A6C0FVU5_9BACL</name>
<feature type="binding site" evidence="3">
    <location>
        <position position="194"/>
    </location>
    <ligand>
        <name>Zn(2+)</name>
        <dbReference type="ChEBI" id="CHEBI:29105"/>
        <label>1</label>
    </ligand>
</feature>
<comment type="cofactor">
    <cofactor evidence="3">
        <name>Zn(2+)</name>
        <dbReference type="ChEBI" id="CHEBI:29105"/>
    </cofactor>
    <text evidence="3">Binds 2 Zn(2+) ions per subunit.</text>
</comment>
<evidence type="ECO:0000256" key="4">
    <source>
        <dbReference type="PIRSR" id="PIRSR001235-2"/>
    </source>
</evidence>
<feature type="binding site" evidence="3">
    <location>
        <position position="131"/>
    </location>
    <ligand>
        <name>Zn(2+)</name>
        <dbReference type="ChEBI" id="CHEBI:29105"/>
        <label>2</label>
    </ligand>
</feature>
<dbReference type="PANTHER" id="PTHR32494">
    <property type="entry name" value="ALLANTOATE DEIMINASE-RELATED"/>
    <property type="match status" value="1"/>
</dbReference>
<feature type="binding site" evidence="3">
    <location>
        <position position="96"/>
    </location>
    <ligand>
        <name>Zn(2+)</name>
        <dbReference type="ChEBI" id="CHEBI:29105"/>
        <label>2</label>
    </ligand>
</feature>
<feature type="binding site" evidence="4">
    <location>
        <position position="292"/>
    </location>
    <ligand>
        <name>allantoate</name>
        <dbReference type="ChEBI" id="CHEBI:17536"/>
    </ligand>
</feature>
<organism evidence="5 6">
    <name type="scientific">Paenibacillus lycopersici</name>
    <dbReference type="NCBI Taxonomy" id="2704462"/>
    <lineage>
        <taxon>Bacteria</taxon>
        <taxon>Bacillati</taxon>
        <taxon>Bacillota</taxon>
        <taxon>Bacilli</taxon>
        <taxon>Bacillales</taxon>
        <taxon>Paenibacillaceae</taxon>
        <taxon>Paenibacillus</taxon>
    </lineage>
</organism>
<comment type="similarity">
    <text evidence="1">Belongs to the peptidase M20 family.</text>
</comment>
<evidence type="ECO:0000256" key="3">
    <source>
        <dbReference type="PIRSR" id="PIRSR001235-1"/>
    </source>
</evidence>
<dbReference type="GO" id="GO:0047652">
    <property type="term" value="F:allantoate deiminase activity"/>
    <property type="evidence" value="ECO:0007669"/>
    <property type="project" value="UniProtKB-EC"/>
</dbReference>
<keyword evidence="3" id="KW-0479">Metal-binding</keyword>
<accession>A0A6C0FVU5</accession>
<dbReference type="PIRSF" id="PIRSF001235">
    <property type="entry name" value="Amidase_carbamoylase"/>
    <property type="match status" value="1"/>
</dbReference>
<dbReference type="EC" id="3.5.3.9" evidence="5"/>